<dbReference type="InterPro" id="IPR000967">
    <property type="entry name" value="Znf_NFX1"/>
</dbReference>
<dbReference type="InterPro" id="IPR046439">
    <property type="entry name" value="ZF_RZ_dom"/>
</dbReference>
<comment type="catalytic activity">
    <reaction evidence="12">
        <text>S-ubiquitinyl-[E1 ubiquitin-activating enzyme]-L-cysteine + [acceptor protein]-N-terminal-amino acid = [E1 ubiquitin-activating enzyme]-L-cysteine + N-terminal-ubiquitinyl-[acceptor protein].</text>
        <dbReference type="EC" id="2.3.2.25"/>
    </reaction>
</comment>
<dbReference type="EMBL" id="JALNTZ010000002">
    <property type="protein sequence ID" value="KAJ3662955.1"/>
    <property type="molecule type" value="Genomic_DNA"/>
</dbReference>
<dbReference type="EC" id="2.3.2.25" evidence="13"/>
<dbReference type="GO" id="GO:0005737">
    <property type="term" value="C:cytoplasm"/>
    <property type="evidence" value="ECO:0007669"/>
    <property type="project" value="UniProtKB-SubCell"/>
</dbReference>
<dbReference type="CDD" id="cd18808">
    <property type="entry name" value="SF1_C_Upf1"/>
    <property type="match status" value="1"/>
</dbReference>
<comment type="catalytic activity">
    <reaction evidence="1">
        <text>S-ubiquitinyl-[E1 ubiquitin-activating enzyme]-L-cysteine + [E2 ubiquitin-conjugating enzyme]-L-cysteine = [E1 ubiquitin-activating enzyme]-L-cysteine + S-ubiquitinyl-[E2 ubiquitin-conjugating enzyme]-L-cysteine.</text>
        <dbReference type="EC" id="2.3.2.23"/>
    </reaction>
</comment>
<dbReference type="InterPro" id="IPR041677">
    <property type="entry name" value="DNA2/NAM7_AAA_11"/>
</dbReference>
<evidence type="ECO:0000256" key="6">
    <source>
        <dbReference type="ARBA" id="ARBA00022723"/>
    </source>
</evidence>
<dbReference type="EC" id="2.3.2.23" evidence="3"/>
<dbReference type="Pfam" id="PF13086">
    <property type="entry name" value="AAA_11"/>
    <property type="match status" value="2"/>
</dbReference>
<keyword evidence="8" id="KW-0863">Zinc-finger</keyword>
<dbReference type="GO" id="GO:0061631">
    <property type="term" value="F:ubiquitin conjugating enzyme activity"/>
    <property type="evidence" value="ECO:0007669"/>
    <property type="project" value="UniProtKB-EC"/>
</dbReference>
<comment type="caution">
    <text evidence="18">The sequence shown here is derived from an EMBL/GenBank/DDBJ whole genome shotgun (WGS) entry which is preliminary data.</text>
</comment>
<evidence type="ECO:0000256" key="15">
    <source>
        <dbReference type="SAM" id="MobiDB-lite"/>
    </source>
</evidence>
<dbReference type="Pfam" id="PF13087">
    <property type="entry name" value="AAA_12"/>
    <property type="match status" value="1"/>
</dbReference>
<evidence type="ECO:0000256" key="4">
    <source>
        <dbReference type="ARBA" id="ARBA00022490"/>
    </source>
</evidence>
<dbReference type="FunFam" id="3.40.50.300:FF:001366">
    <property type="entry name" value="ATP binding protein, putative"/>
    <property type="match status" value="1"/>
</dbReference>
<keyword evidence="4" id="KW-0963">Cytoplasm</keyword>
<dbReference type="InterPro" id="IPR000608">
    <property type="entry name" value="UBC"/>
</dbReference>
<dbReference type="GO" id="GO:0031380">
    <property type="term" value="C:nuclear RNA-directed RNA polymerase complex"/>
    <property type="evidence" value="ECO:0007669"/>
    <property type="project" value="TreeGrafter"/>
</dbReference>
<evidence type="ECO:0000256" key="9">
    <source>
        <dbReference type="ARBA" id="ARBA00022786"/>
    </source>
</evidence>
<dbReference type="GO" id="GO:0031048">
    <property type="term" value="P:regulatory ncRNA-mediated heterochromatin formation"/>
    <property type="evidence" value="ECO:0007669"/>
    <property type="project" value="TreeGrafter"/>
</dbReference>
<evidence type="ECO:0000259" key="17">
    <source>
        <dbReference type="PROSITE" id="PS51981"/>
    </source>
</evidence>
<dbReference type="SUPFAM" id="SSF54495">
    <property type="entry name" value="UBC-like"/>
    <property type="match status" value="1"/>
</dbReference>
<accession>A0AA38ITI5</accession>
<protein>
    <recommendedName>
        <fullName evidence="14">N-terminal E2 ubiquitin-conjugating enzyme</fullName>
        <ecNumber evidence="3">2.3.2.23</ecNumber>
        <ecNumber evidence="13">2.3.2.25</ecNumber>
    </recommendedName>
</protein>
<dbReference type="Gene3D" id="3.40.50.300">
    <property type="entry name" value="P-loop containing nucleotide triphosphate hydrolases"/>
    <property type="match status" value="3"/>
</dbReference>
<dbReference type="CDD" id="cd23808">
    <property type="entry name" value="UBCc_UBE2W"/>
    <property type="match status" value="1"/>
</dbReference>
<reference evidence="18" key="1">
    <citation type="journal article" date="2023" name="G3 (Bethesda)">
        <title>Whole genome assemblies of Zophobas morio and Tenebrio molitor.</title>
        <authorList>
            <person name="Kaur S."/>
            <person name="Stinson S.A."/>
            <person name="diCenzo G.C."/>
        </authorList>
    </citation>
    <scope>NUCLEOTIDE SEQUENCE</scope>
    <source>
        <strain evidence="18">QUZm001</strain>
    </source>
</reference>
<evidence type="ECO:0000256" key="1">
    <source>
        <dbReference type="ARBA" id="ARBA00000485"/>
    </source>
</evidence>
<evidence type="ECO:0000256" key="10">
    <source>
        <dbReference type="ARBA" id="ARBA00022833"/>
    </source>
</evidence>
<dbReference type="FunFam" id="3.10.110.10:FF:000022">
    <property type="entry name" value="Ubiquitin-conjugating enzyme E2 W"/>
    <property type="match status" value="1"/>
</dbReference>
<organism evidence="18 19">
    <name type="scientific">Zophobas morio</name>
    <dbReference type="NCBI Taxonomy" id="2755281"/>
    <lineage>
        <taxon>Eukaryota</taxon>
        <taxon>Metazoa</taxon>
        <taxon>Ecdysozoa</taxon>
        <taxon>Arthropoda</taxon>
        <taxon>Hexapoda</taxon>
        <taxon>Insecta</taxon>
        <taxon>Pterygota</taxon>
        <taxon>Neoptera</taxon>
        <taxon>Endopterygota</taxon>
        <taxon>Coleoptera</taxon>
        <taxon>Polyphaga</taxon>
        <taxon>Cucujiformia</taxon>
        <taxon>Tenebrionidae</taxon>
        <taxon>Zophobas</taxon>
    </lineage>
</organism>
<evidence type="ECO:0000256" key="8">
    <source>
        <dbReference type="ARBA" id="ARBA00022771"/>
    </source>
</evidence>
<evidence type="ECO:0000313" key="19">
    <source>
        <dbReference type="Proteomes" id="UP001168821"/>
    </source>
</evidence>
<dbReference type="Gene3D" id="3.10.110.10">
    <property type="entry name" value="Ubiquitin Conjugating Enzyme"/>
    <property type="match status" value="1"/>
</dbReference>
<feature type="domain" description="RZ-type" evidence="17">
    <location>
        <begin position="2065"/>
        <end position="2134"/>
    </location>
</feature>
<dbReference type="InterPro" id="IPR045055">
    <property type="entry name" value="DNA2/NAM7-like"/>
</dbReference>
<dbReference type="PROSITE" id="PS50127">
    <property type="entry name" value="UBC_2"/>
    <property type="match status" value="1"/>
</dbReference>
<evidence type="ECO:0000256" key="11">
    <source>
        <dbReference type="ARBA" id="ARBA00022859"/>
    </source>
</evidence>
<comment type="subcellular location">
    <subcellularLocation>
        <location evidence="2">Cytoplasm</location>
    </subcellularLocation>
</comment>
<dbReference type="InterPro" id="IPR047187">
    <property type="entry name" value="SF1_C_Upf1"/>
</dbReference>
<keyword evidence="7" id="KW-0677">Repeat</keyword>
<dbReference type="PANTHER" id="PTHR10887:SF341">
    <property type="entry name" value="NFX1-TYPE ZINC FINGER-CONTAINING PROTEIN 1"/>
    <property type="match status" value="1"/>
</dbReference>
<dbReference type="Pfam" id="PF25396">
    <property type="entry name" value="ZNFX1"/>
    <property type="match status" value="1"/>
</dbReference>
<dbReference type="Proteomes" id="UP001168821">
    <property type="component" value="Unassembled WGS sequence"/>
</dbReference>
<name>A0AA38ITI5_9CUCU</name>
<dbReference type="SMART" id="SM00212">
    <property type="entry name" value="UBCc"/>
    <property type="match status" value="1"/>
</dbReference>
<evidence type="ECO:0000256" key="14">
    <source>
        <dbReference type="ARBA" id="ARBA00042168"/>
    </source>
</evidence>
<keyword evidence="6" id="KW-0479">Metal-binding</keyword>
<dbReference type="GO" id="GO:0002376">
    <property type="term" value="P:immune system process"/>
    <property type="evidence" value="ECO:0007669"/>
    <property type="project" value="UniProtKB-KW"/>
</dbReference>
<dbReference type="GO" id="GO:0016567">
    <property type="term" value="P:protein ubiquitination"/>
    <property type="evidence" value="ECO:0007669"/>
    <property type="project" value="UniProtKB-ARBA"/>
</dbReference>
<dbReference type="PANTHER" id="PTHR10887">
    <property type="entry name" value="DNA2/NAM7 HELICASE FAMILY"/>
    <property type="match status" value="1"/>
</dbReference>
<gene>
    <name evidence="18" type="ORF">Zmor_007269</name>
</gene>
<evidence type="ECO:0000256" key="7">
    <source>
        <dbReference type="ARBA" id="ARBA00022737"/>
    </source>
</evidence>
<dbReference type="SMART" id="SM00438">
    <property type="entry name" value="ZnF_NFX"/>
    <property type="match status" value="10"/>
</dbReference>
<evidence type="ECO:0000256" key="2">
    <source>
        <dbReference type="ARBA" id="ARBA00004496"/>
    </source>
</evidence>
<dbReference type="InterPro" id="IPR016135">
    <property type="entry name" value="UBQ-conjugating_enzyme/RWD"/>
</dbReference>
<keyword evidence="10" id="KW-0862">Zinc</keyword>
<keyword evidence="9" id="KW-0833">Ubl conjugation pathway</keyword>
<dbReference type="GO" id="GO:0004386">
    <property type="term" value="F:helicase activity"/>
    <property type="evidence" value="ECO:0007669"/>
    <property type="project" value="InterPro"/>
</dbReference>
<feature type="region of interest" description="Disordered" evidence="15">
    <location>
        <begin position="180"/>
        <end position="206"/>
    </location>
</feature>
<evidence type="ECO:0000259" key="16">
    <source>
        <dbReference type="PROSITE" id="PS50127"/>
    </source>
</evidence>
<evidence type="ECO:0000256" key="3">
    <source>
        <dbReference type="ARBA" id="ARBA00012486"/>
    </source>
</evidence>
<dbReference type="Pfam" id="PF20173">
    <property type="entry name" value="ZnF_RZ-type"/>
    <property type="match status" value="1"/>
</dbReference>
<dbReference type="SUPFAM" id="SSF52540">
    <property type="entry name" value="P-loop containing nucleoside triphosphate hydrolases"/>
    <property type="match status" value="1"/>
</dbReference>
<keyword evidence="5" id="KW-0808">Transferase</keyword>
<evidence type="ECO:0000256" key="12">
    <source>
        <dbReference type="ARBA" id="ARBA00035805"/>
    </source>
</evidence>
<dbReference type="PROSITE" id="PS51981">
    <property type="entry name" value="ZF_RZ"/>
    <property type="match status" value="1"/>
</dbReference>
<dbReference type="Pfam" id="PF00179">
    <property type="entry name" value="UQ_con"/>
    <property type="match status" value="1"/>
</dbReference>
<sequence length="2158" mass="249483">MAGMSPSEKRLQKELMSLMKEPPPGVEVDADLAEQNLLHWIINMEGAAGTLYEGERFQLQFKFSNKYPFDSPEVTFVGNNIPVHPHIYSNGHICLSILTDDWSPALSVQSVCLSIVSMLSSCKEKQRPPDNAFYVKTCNKNPKKTKWWYHDDSIFSLVWVKLFTEATVFTFVKEKTWRTKANEEDRPSSSMYNNKRENESYQPKFNKGNGQPFRISRIQEHRPDHGRFGSRQPRSMGYTFLDDLVRNDAEKIILTLVKERKGFTDLLEKELNPDVVVLIVKILTKVSSSAFSDTKYSILHSSFNDKFVAQLNKFIACLPLAQKRPNSHFWREPNEFWANLLEICEDLLHTTPTFACKTFPAILNSLKIYIPVIEDQHNIQLSKDIKDKAARLQDMMKIFVKEKEEKQKCSEEAAAAESLDPPDDFRQISVYPSAEEIVGGRGFLRQNVVEGPYQNVNHYLDVQFRLLREDFVGPLRDGIANYRASQPLNDNIKIHKAVQFLNSETINEFYCLRVQFASKKKKGLSFQNSKRFMFGSLLCFTQDNFQTLFFGKVAQRKMEDLTKGQVIVAFDKRLTVDYNSTYLMVECSVYFEPYFHVLTVLKNMTEENFPMERYIVRVNPSVQPPEYLTAPDCTYEIEGHEFNPLLEWPNDNFYSLNESQMVAFKAAITQEIAVIQGPPGTGKTYMGLKIAETLLKNKDLWYDFSPMLVICYTNHALDQFLEGLLPVTTSLIRVGGQSKNPRLEPYNLRNKSERDATVSIKRRELQDCLRNIKVTAENLQQIEYFNSVVSFYNFAEVIPDYEDTWFATAKQDDIIKWLLEETHHGQRRTHNNLEAMQVWNEFNRIGINDEVNNDVYSENSADDASFNNHIISKFDSIFEEVFDYLPQVKRSFFLITLNSMREQMREYETTLVQLMQIDNPTFHELIREEQTRIYLDELHRTFEYVKARLSEGRYLQGRIRQPDNVDLRRPHTIPFESRWHLYFYWLSLYRQREADVLKMTCEDFPTLCKEYEELRQIEDVRTMRDAQVIGMTTTSAARLRSSLQTLKSPIVIVEEAAEVLEAHIVTSVTKHCKHLILIGDHKQLRPSTANYNLEKQYRLGISLFERMIINKLHCYTLNVQHRMRPEIACLIRPAIYDFLEDHPSVLQRPVITGIDNCLFFIDHDNLEEPYEGSSKINLHEVRFLIYLARHLVLNGYNPENITILAAYLGQFFEFKNMIKAHLDLLDGVKIVVLDNYQGEESDIILLSLVRNNEDNKIGFLSIENRVCVALSRARNAMYIMGNMAQLSSENKLWGKIKTSLERQNALGQALPLRCQIHQDQITLVKCDTDFFSVSEGGCSKKCDMDLKCGHKCTYLCHIRDRTHMFYKCQTQCNKPLCSKDETHICKKMCFEDCGLCTYLVERTLPCGHEVNIPCHVDPETYKCQVKVPTELPCGHKTDKPCSYDPQTFRCPHICDVQVQPCGHSCELLCHIRTDPDHLEYRCKKPCTKFMKDCSIESEEHRCKKQCWQECDTCTVTVRKRRTLCPHFYDVPCKSDVDELVCEKPCTKILKCGHPCKAKCNEPCRECQLKVFKENAICGHQVKVRCCEAPSRKYCNRQCPLKLPCGHLCTKKCNEPCTEKCTEIVDCDGIEAECGHLVTRTECHMTTSCVDPKLLVRYCKEPCREILKCGHSCSGSCGECSQGRVHKRCSEKCGTLLVCDHKCEFPCRQACRPCKKVCEYRCQHSACKKFCGEICTPCRERCPRRCKHQWCNKFCGEICSVPPCTEPCQKLLKCGHQCVGFCGDQCPPKCMVCDREELLEIFLGYESEDARYVYLSDCKHIVEHTGLEQWLLLNENQISYKVCPKCKTAIRTTQRYSDYIKRAIQDVAAVKFKTNGRLEDITEIRKDMQYVLRKLEQQSGNLVMYCQPIHVLLQGIKTRIQTTKKGRHPNINIHEARSLKAKLQLIELVVNICCDKTVSIATPREIFFPQVNFIVRVLSRDVDYITNQEIEDVTLEISRLARIVDYSCIQKVPQFAYSKNNEEGKDLIASVEKQLFESKRFSKKRNDLLKALLTELNDVLKSGLAISEEERIQIVEAMRFSKGHWFKCPNGHIYAIGECGGAMQEAQCYECGAKIGGSNHQLLNDNAVATEMDGATYSAYSERANLMNYDLEYIRNLEN</sequence>
<dbReference type="InterPro" id="IPR041679">
    <property type="entry name" value="DNA2/NAM7-like_C"/>
</dbReference>
<dbReference type="GO" id="GO:0008270">
    <property type="term" value="F:zinc ion binding"/>
    <property type="evidence" value="ECO:0007669"/>
    <property type="project" value="UniProtKB-KW"/>
</dbReference>
<feature type="domain" description="UBC core" evidence="16">
    <location>
        <begin position="6"/>
        <end position="158"/>
    </location>
</feature>
<evidence type="ECO:0000256" key="13">
    <source>
        <dbReference type="ARBA" id="ARBA00039075"/>
    </source>
</evidence>
<evidence type="ECO:0000256" key="5">
    <source>
        <dbReference type="ARBA" id="ARBA00022679"/>
    </source>
</evidence>
<keyword evidence="19" id="KW-1185">Reference proteome</keyword>
<dbReference type="InterPro" id="IPR027417">
    <property type="entry name" value="P-loop_NTPase"/>
</dbReference>
<keyword evidence="11" id="KW-0391">Immunity</keyword>
<dbReference type="InterPro" id="IPR057373">
    <property type="entry name" value="ZNFX1"/>
</dbReference>
<proteinExistence type="predicted"/>
<evidence type="ECO:0000313" key="18">
    <source>
        <dbReference type="EMBL" id="KAJ3662955.1"/>
    </source>
</evidence>